<dbReference type="AlphaFoldDB" id="A0A7S1EU00"/>
<sequence length="101" mass="11925">MAMQYLFRTLEVPEEELAEAQKASLLYAQQAQRQQLVKYKILQFKEPNLLMRPMRTASARYQVQFANEVPPNYHAQLYKQMSKETPILPAGWEEYTKAENQ</sequence>
<accession>A0A7S1EU00</accession>
<gene>
    <name evidence="1" type="ORF">TOLI1172_LOCUS7810</name>
</gene>
<dbReference type="EMBL" id="HBFP01010846">
    <property type="protein sequence ID" value="CAD8823412.1"/>
    <property type="molecule type" value="Transcribed_RNA"/>
</dbReference>
<name>A0A7S1EU00_9RHOD</name>
<reference evidence="1" key="1">
    <citation type="submission" date="2021-01" db="EMBL/GenBank/DDBJ databases">
        <authorList>
            <person name="Corre E."/>
            <person name="Pelletier E."/>
            <person name="Niang G."/>
            <person name="Scheremetjew M."/>
            <person name="Finn R."/>
            <person name="Kale V."/>
            <person name="Holt S."/>
            <person name="Cochrane G."/>
            <person name="Meng A."/>
            <person name="Brown T."/>
            <person name="Cohen L."/>
        </authorList>
    </citation>
    <scope>NUCLEOTIDE SEQUENCE</scope>
    <source>
        <strain evidence="1">CCMP3278</strain>
    </source>
</reference>
<evidence type="ECO:0000313" key="1">
    <source>
        <dbReference type="EMBL" id="CAD8823412.1"/>
    </source>
</evidence>
<organism evidence="1">
    <name type="scientific">Timspurckia oligopyrenoides</name>
    <dbReference type="NCBI Taxonomy" id="708627"/>
    <lineage>
        <taxon>Eukaryota</taxon>
        <taxon>Rhodophyta</taxon>
        <taxon>Bangiophyceae</taxon>
        <taxon>Porphyridiales</taxon>
        <taxon>Porphyridiaceae</taxon>
        <taxon>Timspurckia</taxon>
    </lineage>
</organism>
<protein>
    <submittedName>
        <fullName evidence="1">Uncharacterized protein</fullName>
    </submittedName>
</protein>
<proteinExistence type="predicted"/>